<proteinExistence type="predicted"/>
<keyword evidence="1" id="KW-0547">Nucleotide-binding</keyword>
<evidence type="ECO:0000256" key="2">
    <source>
        <dbReference type="ARBA" id="ARBA00022801"/>
    </source>
</evidence>
<dbReference type="Gene3D" id="3.40.50.300">
    <property type="entry name" value="P-loop containing nucleotide triphosphate hydrolases"/>
    <property type="match status" value="2"/>
</dbReference>
<reference evidence="6 7" key="1">
    <citation type="submission" date="2021-06" db="EMBL/GenBank/DDBJ databases">
        <authorList>
            <person name="Kallberg Y."/>
            <person name="Tangrot J."/>
            <person name="Rosling A."/>
        </authorList>
    </citation>
    <scope>NUCLEOTIDE SEQUENCE [LARGE SCALE GENOMIC DNA]</scope>
    <source>
        <strain evidence="6 7">120-4 pot B 10/14</strain>
    </source>
</reference>
<dbReference type="EMBL" id="CAJVQB010000689">
    <property type="protein sequence ID" value="CAG8502244.1"/>
    <property type="molecule type" value="Genomic_DNA"/>
</dbReference>
<dbReference type="Pfam" id="PF13245">
    <property type="entry name" value="AAA_19"/>
    <property type="match status" value="1"/>
</dbReference>
<dbReference type="Pfam" id="PF13361">
    <property type="entry name" value="UvrD_C"/>
    <property type="match status" value="1"/>
</dbReference>
<keyword evidence="3" id="KW-0347">Helicase</keyword>
<accession>A0ABM8W1P6</accession>
<dbReference type="InterPro" id="IPR014017">
    <property type="entry name" value="DNA_helicase_UvrD-like_C"/>
</dbReference>
<evidence type="ECO:0000313" key="7">
    <source>
        <dbReference type="Proteomes" id="UP000789901"/>
    </source>
</evidence>
<organism evidence="6 7">
    <name type="scientific">Gigaspora margarita</name>
    <dbReference type="NCBI Taxonomy" id="4874"/>
    <lineage>
        <taxon>Eukaryota</taxon>
        <taxon>Fungi</taxon>
        <taxon>Fungi incertae sedis</taxon>
        <taxon>Mucoromycota</taxon>
        <taxon>Glomeromycotina</taxon>
        <taxon>Glomeromycetes</taxon>
        <taxon>Diversisporales</taxon>
        <taxon>Gigasporaceae</taxon>
        <taxon>Gigaspora</taxon>
    </lineage>
</organism>
<evidence type="ECO:0000256" key="1">
    <source>
        <dbReference type="ARBA" id="ARBA00022741"/>
    </source>
</evidence>
<feature type="domain" description="UvrD-like helicase C-terminal" evidence="5">
    <location>
        <begin position="324"/>
        <end position="383"/>
    </location>
</feature>
<keyword evidence="7" id="KW-1185">Reference proteome</keyword>
<protein>
    <submittedName>
        <fullName evidence="6">1801_t:CDS:1</fullName>
    </submittedName>
</protein>
<name>A0ABM8W1P6_GIGMA</name>
<evidence type="ECO:0000256" key="3">
    <source>
        <dbReference type="ARBA" id="ARBA00022806"/>
    </source>
</evidence>
<dbReference type="InterPro" id="IPR000212">
    <property type="entry name" value="DNA_helicase_UvrD/REP"/>
</dbReference>
<keyword evidence="4" id="KW-0067">ATP-binding</keyword>
<dbReference type="InterPro" id="IPR027417">
    <property type="entry name" value="P-loop_NTPase"/>
</dbReference>
<sequence length="387" mass="44564">MDKIELTQEQKDCVEYPLQEQILIIDADPGTGKTEILRHRVKFIHQQNKKQRKFILVLAVGKNISRSIKNKLKEEGLKKIHHSLRTIIPEFSHQVLPCEEIDCPKCQETQELLAENELSFYSELATICQENQTKNDLKRNLLTLIIEIFGHPQTNFTFVGDPKQNIMAFAGATDNIFQLLKEKFPNCAQKEISISFRVPQEVATMANDFTGKFMPYKPKLTTNQTNGGKKPVIFLADSEKSYQLTGEEENKIAEKLTGVSSEENTTKKNQKIKNLKNKLIKEEIRAKKLRKQVEFILSIINRLDKNSSRVILHRKNEIDEERAEAGLSEKEVKEFIRQIDKQLMERDIENAGKTRLSSIHKAKGLEFDYVFLISVDEEILPSKNLLA</sequence>
<dbReference type="PANTHER" id="PTHR11070">
    <property type="entry name" value="UVRD / RECB / PCRA DNA HELICASE FAMILY MEMBER"/>
    <property type="match status" value="1"/>
</dbReference>
<evidence type="ECO:0000313" key="6">
    <source>
        <dbReference type="EMBL" id="CAG8502244.1"/>
    </source>
</evidence>
<keyword evidence="2" id="KW-0378">Hydrolase</keyword>
<evidence type="ECO:0000256" key="4">
    <source>
        <dbReference type="ARBA" id="ARBA00022840"/>
    </source>
</evidence>
<dbReference type="SUPFAM" id="SSF52540">
    <property type="entry name" value="P-loop containing nucleoside triphosphate hydrolases"/>
    <property type="match status" value="1"/>
</dbReference>
<comment type="caution">
    <text evidence="6">The sequence shown here is derived from an EMBL/GenBank/DDBJ whole genome shotgun (WGS) entry which is preliminary data.</text>
</comment>
<gene>
    <name evidence="6" type="ORF">GMARGA_LOCUS2260</name>
</gene>
<dbReference type="PANTHER" id="PTHR11070:SF46">
    <property type="entry name" value="ATP-DEPENDENT DNA HELICASE HMI1, MITOCHONDRIAL"/>
    <property type="match status" value="1"/>
</dbReference>
<dbReference type="Proteomes" id="UP000789901">
    <property type="component" value="Unassembled WGS sequence"/>
</dbReference>
<evidence type="ECO:0000259" key="5">
    <source>
        <dbReference type="Pfam" id="PF13361"/>
    </source>
</evidence>